<evidence type="ECO:0000256" key="2">
    <source>
        <dbReference type="ARBA" id="ARBA00004613"/>
    </source>
</evidence>
<keyword evidence="9" id="KW-1015">Disulfide bond</keyword>
<evidence type="ECO:0000256" key="3">
    <source>
        <dbReference type="ARBA" id="ARBA00010646"/>
    </source>
</evidence>
<dbReference type="GO" id="GO:0016052">
    <property type="term" value="P:carbohydrate catabolic process"/>
    <property type="evidence" value="ECO:0007669"/>
    <property type="project" value="TreeGrafter"/>
</dbReference>
<keyword evidence="8 12" id="KW-0378">Hydrolase</keyword>
<evidence type="ECO:0000256" key="13">
    <source>
        <dbReference type="SAM" id="SignalP"/>
    </source>
</evidence>
<keyword evidence="7" id="KW-0081">Bacteriolytic enzyme</keyword>
<evidence type="ECO:0000256" key="4">
    <source>
        <dbReference type="ARBA" id="ARBA00012732"/>
    </source>
</evidence>
<reference evidence="14 15" key="1">
    <citation type="submission" date="2020-08" db="EMBL/GenBank/DDBJ databases">
        <title>Genomic Encyclopedia of Type Strains, Phase IV (KMG-IV): sequencing the most valuable type-strain genomes for metagenomic binning, comparative biology and taxonomic classification.</title>
        <authorList>
            <person name="Goeker M."/>
        </authorList>
    </citation>
    <scope>NUCLEOTIDE SEQUENCE [LARGE SCALE GENOMIC DNA]</scope>
    <source>
        <strain evidence="14 15">YIM 65646</strain>
    </source>
</reference>
<organism evidence="14 15">
    <name type="scientific">Phytomonospora endophytica</name>
    <dbReference type="NCBI Taxonomy" id="714109"/>
    <lineage>
        <taxon>Bacteria</taxon>
        <taxon>Bacillati</taxon>
        <taxon>Actinomycetota</taxon>
        <taxon>Actinomycetes</taxon>
        <taxon>Micromonosporales</taxon>
        <taxon>Micromonosporaceae</taxon>
        <taxon>Phytomonospora</taxon>
    </lineage>
</organism>
<keyword evidence="6" id="KW-0929">Antimicrobial</keyword>
<evidence type="ECO:0000256" key="9">
    <source>
        <dbReference type="ARBA" id="ARBA00023157"/>
    </source>
</evidence>
<keyword evidence="15" id="KW-1185">Reference proteome</keyword>
<dbReference type="SMART" id="SM00641">
    <property type="entry name" value="Glyco_25"/>
    <property type="match status" value="1"/>
</dbReference>
<sequence length="250" mass="26695">MTRFALPRKRSVIAVVAAIAMLAAGLWLARPASADAPPEGIDVSGHQGDVDWGAVAGAGIQFAMIKATEGTSYTNDHFAQQYVGSYEAGLIRGAYHFGLPNVSSGADQANYLVDHGGGWSADNQTLPATLDIEWNPYGAACYGMSAGSLVAWTHDFLNTYKARTGRDALVYTAASWWNDCMAGSTDFVASNPLWIAHYGVSTPNMPNGWPVYTFWQYTSTGSVPGVSGNCDRNIFNGSRDRLIALANNTP</sequence>
<evidence type="ECO:0000256" key="7">
    <source>
        <dbReference type="ARBA" id="ARBA00022638"/>
    </source>
</evidence>
<keyword evidence="13" id="KW-0732">Signal</keyword>
<keyword evidence="10 12" id="KW-0326">Glycosidase</keyword>
<feature type="chain" id="PRO_5039079329" description="Lysozyme" evidence="13">
    <location>
        <begin position="30"/>
        <end position="250"/>
    </location>
</feature>
<comment type="caution">
    <text evidence="14">The sequence shown here is derived from an EMBL/GenBank/DDBJ whole genome shotgun (WGS) entry which is preliminary data.</text>
</comment>
<dbReference type="GO" id="GO:0031640">
    <property type="term" value="P:killing of cells of another organism"/>
    <property type="evidence" value="ECO:0007669"/>
    <property type="project" value="UniProtKB-KW"/>
</dbReference>
<evidence type="ECO:0000256" key="1">
    <source>
        <dbReference type="ARBA" id="ARBA00000632"/>
    </source>
</evidence>
<gene>
    <name evidence="14" type="ORF">HNR73_007531</name>
</gene>
<dbReference type="GO" id="GO:0003796">
    <property type="term" value="F:lysozyme activity"/>
    <property type="evidence" value="ECO:0007669"/>
    <property type="project" value="UniProtKB-EC"/>
</dbReference>
<dbReference type="PANTHER" id="PTHR34135">
    <property type="entry name" value="LYSOZYME"/>
    <property type="match status" value="1"/>
</dbReference>
<name>A0A841FV35_9ACTN</name>
<dbReference type="Proteomes" id="UP000548476">
    <property type="component" value="Unassembled WGS sequence"/>
</dbReference>
<dbReference type="AlphaFoldDB" id="A0A841FV35"/>
<dbReference type="PROSITE" id="PS00953">
    <property type="entry name" value="GLYCOSYL_HYDROL_F25_1"/>
    <property type="match status" value="1"/>
</dbReference>
<dbReference type="InterPro" id="IPR008270">
    <property type="entry name" value="Glyco_hydro_25_AS"/>
</dbReference>
<dbReference type="EMBL" id="JACHGT010000024">
    <property type="protein sequence ID" value="MBB6039634.1"/>
    <property type="molecule type" value="Genomic_DNA"/>
</dbReference>
<comment type="function">
    <text evidence="11">This enzyme has both lysozyme (acetylmuramidase) and diacetylmuramidase activities.</text>
</comment>
<comment type="subcellular location">
    <subcellularLocation>
        <location evidence="2">Secreted</location>
    </subcellularLocation>
</comment>
<dbReference type="Gene3D" id="3.20.20.80">
    <property type="entry name" value="Glycosidases"/>
    <property type="match status" value="1"/>
</dbReference>
<dbReference type="CDD" id="cd06412">
    <property type="entry name" value="GH25_CH-type"/>
    <property type="match status" value="1"/>
</dbReference>
<evidence type="ECO:0000256" key="6">
    <source>
        <dbReference type="ARBA" id="ARBA00022529"/>
    </source>
</evidence>
<dbReference type="GO" id="GO:0042742">
    <property type="term" value="P:defense response to bacterium"/>
    <property type="evidence" value="ECO:0007669"/>
    <property type="project" value="UniProtKB-KW"/>
</dbReference>
<proteinExistence type="inferred from homology"/>
<dbReference type="SUPFAM" id="SSF51445">
    <property type="entry name" value="(Trans)glycosidases"/>
    <property type="match status" value="1"/>
</dbReference>
<accession>A0A841FV35</accession>
<comment type="similarity">
    <text evidence="3 12">Belongs to the glycosyl hydrolase 25 family.</text>
</comment>
<evidence type="ECO:0000256" key="11">
    <source>
        <dbReference type="ARBA" id="ARBA00055588"/>
    </source>
</evidence>
<evidence type="ECO:0000313" key="14">
    <source>
        <dbReference type="EMBL" id="MBB6039634.1"/>
    </source>
</evidence>
<dbReference type="PANTHER" id="PTHR34135:SF2">
    <property type="entry name" value="LYSOZYME"/>
    <property type="match status" value="1"/>
</dbReference>
<comment type="catalytic activity">
    <reaction evidence="1 12">
        <text>Hydrolysis of (1-&gt;4)-beta-linkages between N-acetylmuramic acid and N-acetyl-D-glucosamine residues in a peptidoglycan and between N-acetyl-D-glucosamine residues in chitodextrins.</text>
        <dbReference type="EC" id="3.2.1.17"/>
    </reaction>
</comment>
<dbReference type="GO" id="GO:0009253">
    <property type="term" value="P:peptidoglycan catabolic process"/>
    <property type="evidence" value="ECO:0007669"/>
    <property type="project" value="InterPro"/>
</dbReference>
<dbReference type="GO" id="GO:0005576">
    <property type="term" value="C:extracellular region"/>
    <property type="evidence" value="ECO:0007669"/>
    <property type="project" value="UniProtKB-SubCell"/>
</dbReference>
<dbReference type="InterPro" id="IPR002053">
    <property type="entry name" value="Glyco_hydro_25"/>
</dbReference>
<evidence type="ECO:0000313" key="15">
    <source>
        <dbReference type="Proteomes" id="UP000548476"/>
    </source>
</evidence>
<dbReference type="PROSITE" id="PS51904">
    <property type="entry name" value="GLYCOSYL_HYDROL_F25_2"/>
    <property type="match status" value="1"/>
</dbReference>
<protein>
    <recommendedName>
        <fullName evidence="4 12">Lysozyme</fullName>
        <ecNumber evidence="4 12">3.2.1.17</ecNumber>
    </recommendedName>
</protein>
<dbReference type="GO" id="GO:0016998">
    <property type="term" value="P:cell wall macromolecule catabolic process"/>
    <property type="evidence" value="ECO:0007669"/>
    <property type="project" value="InterPro"/>
</dbReference>
<feature type="signal peptide" evidence="13">
    <location>
        <begin position="1"/>
        <end position="29"/>
    </location>
</feature>
<keyword evidence="5" id="KW-0964">Secreted</keyword>
<dbReference type="Pfam" id="PF01183">
    <property type="entry name" value="Glyco_hydro_25"/>
    <property type="match status" value="1"/>
</dbReference>
<evidence type="ECO:0000256" key="10">
    <source>
        <dbReference type="ARBA" id="ARBA00023295"/>
    </source>
</evidence>
<evidence type="ECO:0000256" key="12">
    <source>
        <dbReference type="RuleBase" id="RU361176"/>
    </source>
</evidence>
<dbReference type="EC" id="3.2.1.17" evidence="4 12"/>
<dbReference type="InterPro" id="IPR018077">
    <property type="entry name" value="Glyco_hydro_fam25_subgr"/>
</dbReference>
<dbReference type="InterPro" id="IPR017853">
    <property type="entry name" value="GH"/>
</dbReference>
<dbReference type="RefSeq" id="WP_184792723.1">
    <property type="nucleotide sequence ID" value="NZ_BONT01000028.1"/>
</dbReference>
<dbReference type="FunFam" id="3.20.20.80:FF:000060">
    <property type="entry name" value="Lysozyme M1"/>
    <property type="match status" value="1"/>
</dbReference>
<evidence type="ECO:0000256" key="8">
    <source>
        <dbReference type="ARBA" id="ARBA00022801"/>
    </source>
</evidence>
<evidence type="ECO:0000256" key="5">
    <source>
        <dbReference type="ARBA" id="ARBA00022525"/>
    </source>
</evidence>